<name>Q3A8J9_SYNC1</name>
<evidence type="ECO:0000313" key="3">
    <source>
        <dbReference type="Proteomes" id="UP000002534"/>
    </source>
</evidence>
<sequence>MARTLLLASGRSLFGLDIRDVREVLKGEPVHQVPLAPAGLLGAINVHDTVVPVIDFGRLLGRDHAPVDQVVVLESHPLALAVTAVHGLCTPVLCLPGGIVHPWVHEVFISSRGIAGLIDAVVLQQTLQRWLTPAGCMTSASRPDRI</sequence>
<proteinExistence type="predicted"/>
<keyword evidence="3" id="KW-1185">Reference proteome</keyword>
<dbReference type="KEGG" id="pca:Pcar_0030"/>
<evidence type="ECO:0000313" key="2">
    <source>
        <dbReference type="EMBL" id="ABA87293.1"/>
    </source>
</evidence>
<dbReference type="PROSITE" id="PS50851">
    <property type="entry name" value="CHEW"/>
    <property type="match status" value="1"/>
</dbReference>
<dbReference type="Gene3D" id="2.30.30.40">
    <property type="entry name" value="SH3 Domains"/>
    <property type="match status" value="1"/>
</dbReference>
<organism evidence="2 3">
    <name type="scientific">Syntrophotalea carbinolica (strain DSM 2380 / NBRC 103641 / GraBd1)</name>
    <name type="common">Pelobacter carbinolicus</name>
    <dbReference type="NCBI Taxonomy" id="338963"/>
    <lineage>
        <taxon>Bacteria</taxon>
        <taxon>Pseudomonadati</taxon>
        <taxon>Thermodesulfobacteriota</taxon>
        <taxon>Desulfuromonadia</taxon>
        <taxon>Desulfuromonadales</taxon>
        <taxon>Syntrophotaleaceae</taxon>
        <taxon>Syntrophotalea</taxon>
    </lineage>
</organism>
<dbReference type="GO" id="GO:0007165">
    <property type="term" value="P:signal transduction"/>
    <property type="evidence" value="ECO:0007669"/>
    <property type="project" value="InterPro"/>
</dbReference>
<dbReference type="OrthoDB" id="5398490at2"/>
<evidence type="ECO:0000259" key="1">
    <source>
        <dbReference type="PROSITE" id="PS50851"/>
    </source>
</evidence>
<dbReference type="AlphaFoldDB" id="Q3A8J9"/>
<accession>Q3A8J9</accession>
<protein>
    <submittedName>
        <fullName evidence="2">Scaffold protein CheW associated with MCPs of class 44H</fullName>
    </submittedName>
</protein>
<dbReference type="Pfam" id="PF01584">
    <property type="entry name" value="CheW"/>
    <property type="match status" value="1"/>
</dbReference>
<dbReference type="Gene3D" id="2.40.50.180">
    <property type="entry name" value="CheA-289, Domain 4"/>
    <property type="match status" value="1"/>
</dbReference>
<dbReference type="InterPro" id="IPR036061">
    <property type="entry name" value="CheW-like_dom_sf"/>
</dbReference>
<reference evidence="2 3" key="2">
    <citation type="journal article" date="2012" name="BMC Genomics">
        <title>The genome of Pelobacter carbinolicus reveals surprising metabolic capabilities and physiological features.</title>
        <authorList>
            <person name="Aklujkar M."/>
            <person name="Haveman S.A."/>
            <person name="Didonato R.Jr."/>
            <person name="Chertkov O."/>
            <person name="Han C.S."/>
            <person name="Land M.L."/>
            <person name="Brown P."/>
            <person name="Lovley D.R."/>
        </authorList>
    </citation>
    <scope>NUCLEOTIDE SEQUENCE [LARGE SCALE GENOMIC DNA]</scope>
    <source>
        <strain evidence="3">DSM 2380 / NBRC 103641 / GraBd1</strain>
    </source>
</reference>
<reference evidence="3" key="1">
    <citation type="submission" date="2005-10" db="EMBL/GenBank/DDBJ databases">
        <title>Complete sequence of Pelobacter carbinolicus DSM 2380.</title>
        <authorList>
            <person name="Copeland A."/>
            <person name="Lucas S."/>
            <person name="Lapidus A."/>
            <person name="Barry K."/>
            <person name="Detter J.C."/>
            <person name="Glavina T."/>
            <person name="Hammon N."/>
            <person name="Israni S."/>
            <person name="Pitluck S."/>
            <person name="Chertkov O."/>
            <person name="Schmutz J."/>
            <person name="Larimer F."/>
            <person name="Land M."/>
            <person name="Kyrpides N."/>
            <person name="Ivanova N."/>
            <person name="Richardson P."/>
        </authorList>
    </citation>
    <scope>NUCLEOTIDE SEQUENCE [LARGE SCALE GENOMIC DNA]</scope>
    <source>
        <strain evidence="3">DSM 2380 / NBRC 103641 / GraBd1</strain>
    </source>
</reference>
<dbReference type="Proteomes" id="UP000002534">
    <property type="component" value="Chromosome"/>
</dbReference>
<dbReference type="SUPFAM" id="SSF50341">
    <property type="entry name" value="CheW-like"/>
    <property type="match status" value="1"/>
</dbReference>
<dbReference type="SMART" id="SM00260">
    <property type="entry name" value="CheW"/>
    <property type="match status" value="1"/>
</dbReference>
<dbReference type="EMBL" id="CP000142">
    <property type="protein sequence ID" value="ABA87293.1"/>
    <property type="molecule type" value="Genomic_DNA"/>
</dbReference>
<feature type="domain" description="CheW-like" evidence="1">
    <location>
        <begin position="1"/>
        <end position="146"/>
    </location>
</feature>
<dbReference type="STRING" id="338963.Pcar_0030"/>
<dbReference type="GO" id="GO:0006935">
    <property type="term" value="P:chemotaxis"/>
    <property type="evidence" value="ECO:0007669"/>
    <property type="project" value="InterPro"/>
</dbReference>
<dbReference type="InterPro" id="IPR002545">
    <property type="entry name" value="CheW-lke_dom"/>
</dbReference>
<dbReference type="RefSeq" id="WP_011339677.1">
    <property type="nucleotide sequence ID" value="NC_007498.2"/>
</dbReference>
<gene>
    <name evidence="2" type="primary">cheW44H</name>
    <name evidence="2" type="ordered locus">Pcar_0030</name>
</gene>
<dbReference type="HOGENOM" id="CLU_1775675_0_0_7"/>